<feature type="transmembrane region" description="Helical" evidence="15">
    <location>
        <begin position="187"/>
        <end position="208"/>
    </location>
</feature>
<keyword evidence="9" id="KW-0677">Repeat</keyword>
<evidence type="ECO:0000256" key="14">
    <source>
        <dbReference type="SAM" id="MobiDB-lite"/>
    </source>
</evidence>
<keyword evidence="8 15" id="KW-0812">Transmembrane</keyword>
<feature type="transmembrane region" description="Helical" evidence="15">
    <location>
        <begin position="45"/>
        <end position="66"/>
    </location>
</feature>
<dbReference type="PANTHER" id="PTHR10791:SF246">
    <property type="entry name" value="SUGAR TRANSPORTER SWEET1"/>
    <property type="match status" value="1"/>
</dbReference>
<evidence type="ECO:0000256" key="3">
    <source>
        <dbReference type="ARBA" id="ARBA00007809"/>
    </source>
</evidence>
<dbReference type="Proteomes" id="UP000492821">
    <property type="component" value="Unassembled WGS sequence"/>
</dbReference>
<keyword evidence="12 15" id="KW-0472">Membrane</keyword>
<feature type="transmembrane region" description="Helical" evidence="15">
    <location>
        <begin position="160"/>
        <end position="181"/>
    </location>
</feature>
<evidence type="ECO:0000256" key="15">
    <source>
        <dbReference type="SAM" id="Phobius"/>
    </source>
</evidence>
<evidence type="ECO:0000256" key="10">
    <source>
        <dbReference type="ARBA" id="ARBA00022989"/>
    </source>
</evidence>
<feature type="transmembrane region" description="Helical" evidence="15">
    <location>
        <begin position="128"/>
        <end position="148"/>
    </location>
</feature>
<dbReference type="FunFam" id="1.20.1280.290:FF:000010">
    <property type="entry name" value="Sugar transporter SWEET"/>
    <property type="match status" value="1"/>
</dbReference>
<dbReference type="PANTHER" id="PTHR10791">
    <property type="entry name" value="RAG1-ACTIVATING PROTEIN 1"/>
    <property type="match status" value="1"/>
</dbReference>
<dbReference type="FunFam" id="1.20.1280.290:FF:000004">
    <property type="entry name" value="Sugar transporter SWEET"/>
    <property type="match status" value="1"/>
</dbReference>
<sequence length="384" mass="42507">MFDVFTEFTFLNCLSIIAFLTTVGLFFCGIPICRQIWKRKDTSEISGAPFLMGVLGGCCWLTYGYLKGDHTVMYVTSAQCVLYSSYVVFYFFMTKNKFWISIKIIALVTICGSLIASVYFFGQKVFHPLGIVCMTLNTADFGAPLAGLKVVIRRRATSTLPLPLCIANFLVSSEWFIYGLLVKDFYLITPNGIGSVLAVSQLILFIVLPRKPGQRAPIIRLYDFLGSKVSGRVQDIEADAVVQVEAEDTCKINKHRWSDRIVANVANVTGEIENVIHKVHLGDPFAYSDKLNKTEEGSSDSATMTPDSAGTPVTNKAANFPQGYPKVINDEKELLELANQLAEKLVALKTAETVVVDETAEKKTEETKAEKVKRTLSAPDLTKE</sequence>
<feature type="region of interest" description="Disordered" evidence="14">
    <location>
        <begin position="292"/>
        <end position="322"/>
    </location>
</feature>
<dbReference type="GO" id="GO:0000139">
    <property type="term" value="C:Golgi membrane"/>
    <property type="evidence" value="ECO:0007669"/>
    <property type="project" value="UniProtKB-SubCell"/>
</dbReference>
<feature type="compositionally biased region" description="Polar residues" evidence="14">
    <location>
        <begin position="299"/>
        <end position="317"/>
    </location>
</feature>
<evidence type="ECO:0000256" key="2">
    <source>
        <dbReference type="ARBA" id="ARBA00004653"/>
    </source>
</evidence>
<reference evidence="16" key="1">
    <citation type="journal article" date="2013" name="Genetics">
        <title>The draft genome and transcriptome of Panagrellus redivivus are shaped by the harsh demands of a free-living lifestyle.</title>
        <authorList>
            <person name="Srinivasan J."/>
            <person name="Dillman A.R."/>
            <person name="Macchietto M.G."/>
            <person name="Heikkinen L."/>
            <person name="Lakso M."/>
            <person name="Fracchia K.M."/>
            <person name="Antoshechkin I."/>
            <person name="Mortazavi A."/>
            <person name="Wong G."/>
            <person name="Sternberg P.W."/>
        </authorList>
    </citation>
    <scope>NUCLEOTIDE SEQUENCE [LARGE SCALE GENOMIC DNA]</scope>
    <source>
        <strain evidence="16">MT8872</strain>
    </source>
</reference>
<evidence type="ECO:0000256" key="8">
    <source>
        <dbReference type="ARBA" id="ARBA00022692"/>
    </source>
</evidence>
<keyword evidence="10 15" id="KW-1133">Transmembrane helix</keyword>
<dbReference type="GO" id="GO:0005886">
    <property type="term" value="C:plasma membrane"/>
    <property type="evidence" value="ECO:0007669"/>
    <property type="project" value="UniProtKB-SubCell"/>
</dbReference>
<feature type="transmembrane region" description="Helical" evidence="15">
    <location>
        <begin position="14"/>
        <end position="33"/>
    </location>
</feature>
<dbReference type="Pfam" id="PF03083">
    <property type="entry name" value="MtN3_slv"/>
    <property type="match status" value="2"/>
</dbReference>
<reference evidence="17" key="2">
    <citation type="submission" date="2020-10" db="UniProtKB">
        <authorList>
            <consortium name="WormBaseParasite"/>
        </authorList>
    </citation>
    <scope>IDENTIFICATION</scope>
</reference>
<dbReference type="InterPro" id="IPR047664">
    <property type="entry name" value="SWEET"/>
</dbReference>
<dbReference type="AlphaFoldDB" id="A0A7E4UQB4"/>
<evidence type="ECO:0000256" key="13">
    <source>
        <dbReference type="ARBA" id="ARBA00055578"/>
    </source>
</evidence>
<keyword evidence="5" id="KW-0813">Transport</keyword>
<evidence type="ECO:0000256" key="9">
    <source>
        <dbReference type="ARBA" id="ARBA00022737"/>
    </source>
</evidence>
<evidence type="ECO:0000256" key="5">
    <source>
        <dbReference type="ARBA" id="ARBA00022448"/>
    </source>
</evidence>
<evidence type="ECO:0000256" key="6">
    <source>
        <dbReference type="ARBA" id="ARBA00022475"/>
    </source>
</evidence>
<evidence type="ECO:0000256" key="4">
    <source>
        <dbReference type="ARBA" id="ARBA00021741"/>
    </source>
</evidence>
<evidence type="ECO:0000256" key="1">
    <source>
        <dbReference type="ARBA" id="ARBA00004651"/>
    </source>
</evidence>
<evidence type="ECO:0000313" key="16">
    <source>
        <dbReference type="Proteomes" id="UP000492821"/>
    </source>
</evidence>
<organism evidence="16 17">
    <name type="scientific">Panagrellus redivivus</name>
    <name type="common">Microworm</name>
    <dbReference type="NCBI Taxonomy" id="6233"/>
    <lineage>
        <taxon>Eukaryota</taxon>
        <taxon>Metazoa</taxon>
        <taxon>Ecdysozoa</taxon>
        <taxon>Nematoda</taxon>
        <taxon>Chromadorea</taxon>
        <taxon>Rhabditida</taxon>
        <taxon>Tylenchina</taxon>
        <taxon>Panagrolaimomorpha</taxon>
        <taxon>Panagrolaimoidea</taxon>
        <taxon>Panagrolaimidae</taxon>
        <taxon>Panagrellus</taxon>
    </lineage>
</organism>
<dbReference type="GO" id="GO:0051119">
    <property type="term" value="F:sugar transmembrane transporter activity"/>
    <property type="evidence" value="ECO:0007669"/>
    <property type="project" value="InterPro"/>
</dbReference>
<comment type="subcellular location">
    <subcellularLocation>
        <location evidence="1">Cell membrane</location>
        <topology evidence="1">Multi-pass membrane protein</topology>
    </subcellularLocation>
    <subcellularLocation>
        <location evidence="2">Golgi apparatus membrane</location>
        <topology evidence="2">Multi-pass membrane protein</topology>
    </subcellularLocation>
</comment>
<protein>
    <recommendedName>
        <fullName evidence="4">Sugar transporter SWEET1</fullName>
    </recommendedName>
</protein>
<name>A0A7E4UQB4_PANRE</name>
<evidence type="ECO:0000256" key="11">
    <source>
        <dbReference type="ARBA" id="ARBA00023034"/>
    </source>
</evidence>
<feature type="compositionally biased region" description="Basic and acidic residues" evidence="14">
    <location>
        <begin position="359"/>
        <end position="373"/>
    </location>
</feature>
<feature type="region of interest" description="Disordered" evidence="14">
    <location>
        <begin position="358"/>
        <end position="384"/>
    </location>
</feature>
<proteinExistence type="inferred from homology"/>
<comment type="function">
    <text evidence="13">Mediates both low-affinity uptake and efflux of sugar across the membrane.</text>
</comment>
<dbReference type="WBParaSite" id="Pan_g112.t1">
    <property type="protein sequence ID" value="Pan_g112.t1"/>
    <property type="gene ID" value="Pan_g112"/>
</dbReference>
<comment type="similarity">
    <text evidence="3">Belongs to the SWEET sugar transporter family.</text>
</comment>
<keyword evidence="16" id="KW-1185">Reference proteome</keyword>
<keyword evidence="7" id="KW-0762">Sugar transport</keyword>
<evidence type="ECO:0000256" key="12">
    <source>
        <dbReference type="ARBA" id="ARBA00023136"/>
    </source>
</evidence>
<keyword evidence="6" id="KW-1003">Cell membrane</keyword>
<evidence type="ECO:0000256" key="7">
    <source>
        <dbReference type="ARBA" id="ARBA00022597"/>
    </source>
</evidence>
<feature type="transmembrane region" description="Helical" evidence="15">
    <location>
        <begin position="72"/>
        <end position="92"/>
    </location>
</feature>
<feature type="transmembrane region" description="Helical" evidence="15">
    <location>
        <begin position="104"/>
        <end position="122"/>
    </location>
</feature>
<dbReference type="Gene3D" id="1.20.1280.290">
    <property type="match status" value="2"/>
</dbReference>
<dbReference type="InterPro" id="IPR004316">
    <property type="entry name" value="SWEET_rpt"/>
</dbReference>
<evidence type="ECO:0000313" key="17">
    <source>
        <dbReference type="WBParaSite" id="Pan_g112.t1"/>
    </source>
</evidence>
<accession>A0A7E4UQB4</accession>
<keyword evidence="11" id="KW-0333">Golgi apparatus</keyword>